<keyword evidence="7" id="KW-0472">Membrane</keyword>
<keyword evidence="5" id="KW-0804">Transcription</keyword>
<dbReference type="Pfam" id="PF00072">
    <property type="entry name" value="Response_reg"/>
    <property type="match status" value="1"/>
</dbReference>
<dbReference type="InterPro" id="IPR015943">
    <property type="entry name" value="WD40/YVTN_repeat-like_dom_sf"/>
</dbReference>
<dbReference type="InterPro" id="IPR005467">
    <property type="entry name" value="His_kinase_dom"/>
</dbReference>
<evidence type="ECO:0000256" key="2">
    <source>
        <dbReference type="ARBA" id="ARBA00012438"/>
    </source>
</evidence>
<dbReference type="Proteomes" id="UP000611215">
    <property type="component" value="Unassembled WGS sequence"/>
</dbReference>
<dbReference type="SUPFAM" id="SSF55874">
    <property type="entry name" value="ATPase domain of HSP90 chaperone/DNA topoisomerase II/histidine kinase"/>
    <property type="match status" value="1"/>
</dbReference>
<keyword evidence="8" id="KW-0732">Signal</keyword>
<dbReference type="SUPFAM" id="SSF52172">
    <property type="entry name" value="CheY-like"/>
    <property type="match status" value="1"/>
</dbReference>
<dbReference type="EMBL" id="JADOET010000001">
    <property type="protein sequence ID" value="MBF8148760.1"/>
    <property type="molecule type" value="Genomic_DNA"/>
</dbReference>
<feature type="domain" description="HTH araC/xylS-type" evidence="9">
    <location>
        <begin position="1275"/>
        <end position="1375"/>
    </location>
</feature>
<feature type="signal peptide" evidence="8">
    <location>
        <begin position="1"/>
        <end position="21"/>
    </location>
</feature>
<evidence type="ECO:0000256" key="7">
    <source>
        <dbReference type="SAM" id="Phobius"/>
    </source>
</evidence>
<dbReference type="InterPro" id="IPR011110">
    <property type="entry name" value="Reg_prop"/>
</dbReference>
<dbReference type="PROSITE" id="PS50110">
    <property type="entry name" value="RESPONSE_REGULATORY"/>
    <property type="match status" value="1"/>
</dbReference>
<keyword evidence="7" id="KW-1133">Transmembrane helix</keyword>
<accession>A0ABS0EE75</accession>
<evidence type="ECO:0000256" key="6">
    <source>
        <dbReference type="PROSITE-ProRule" id="PRU00169"/>
    </source>
</evidence>
<proteinExistence type="predicted"/>
<dbReference type="InterPro" id="IPR003594">
    <property type="entry name" value="HATPase_dom"/>
</dbReference>
<evidence type="ECO:0000259" key="9">
    <source>
        <dbReference type="PROSITE" id="PS01124"/>
    </source>
</evidence>
<dbReference type="CDD" id="cd00082">
    <property type="entry name" value="HisKA"/>
    <property type="match status" value="1"/>
</dbReference>
<dbReference type="Gene3D" id="3.40.50.2300">
    <property type="match status" value="1"/>
</dbReference>
<dbReference type="PANTHER" id="PTHR43547">
    <property type="entry name" value="TWO-COMPONENT HISTIDINE KINASE"/>
    <property type="match status" value="1"/>
</dbReference>
<dbReference type="InterPro" id="IPR036890">
    <property type="entry name" value="HATPase_C_sf"/>
</dbReference>
<dbReference type="InterPro" id="IPR011123">
    <property type="entry name" value="Y_Y_Y"/>
</dbReference>
<dbReference type="SMART" id="SM00388">
    <property type="entry name" value="HisKA"/>
    <property type="match status" value="1"/>
</dbReference>
<gene>
    <name evidence="12" type="ORF">ITJ86_02555</name>
</gene>
<dbReference type="InterPro" id="IPR009057">
    <property type="entry name" value="Homeodomain-like_sf"/>
</dbReference>
<dbReference type="PRINTS" id="PR00344">
    <property type="entry name" value="BCTRLSENSOR"/>
</dbReference>
<dbReference type="InterPro" id="IPR011006">
    <property type="entry name" value="CheY-like_superfamily"/>
</dbReference>
<keyword evidence="4" id="KW-0805">Transcription regulation</keyword>
<comment type="caution">
    <text evidence="12">The sequence shown here is derived from an EMBL/GenBank/DDBJ whole genome shotgun (WGS) entry which is preliminary data.</text>
</comment>
<dbReference type="PROSITE" id="PS50109">
    <property type="entry name" value="HIS_KIN"/>
    <property type="match status" value="1"/>
</dbReference>
<dbReference type="SUPFAM" id="SSF63829">
    <property type="entry name" value="Calcium-dependent phosphotriesterase"/>
    <property type="match status" value="3"/>
</dbReference>
<feature type="domain" description="Histidine kinase" evidence="10">
    <location>
        <begin position="866"/>
        <end position="1085"/>
    </location>
</feature>
<dbReference type="SMART" id="SM00342">
    <property type="entry name" value="HTH_ARAC"/>
    <property type="match status" value="1"/>
</dbReference>
<dbReference type="Gene3D" id="2.130.10.10">
    <property type="entry name" value="YVTN repeat-like/Quinoprotein amine dehydrogenase"/>
    <property type="match status" value="4"/>
</dbReference>
<dbReference type="RefSeq" id="WP_195870029.1">
    <property type="nucleotide sequence ID" value="NZ_JADOET010000001.1"/>
</dbReference>
<dbReference type="PANTHER" id="PTHR43547:SF2">
    <property type="entry name" value="HYBRID SIGNAL TRANSDUCTION HISTIDINE KINASE C"/>
    <property type="match status" value="1"/>
</dbReference>
<organism evidence="12 13">
    <name type="scientific">Winogradskyella marina</name>
    <dbReference type="NCBI Taxonomy" id="2785530"/>
    <lineage>
        <taxon>Bacteria</taxon>
        <taxon>Pseudomonadati</taxon>
        <taxon>Bacteroidota</taxon>
        <taxon>Flavobacteriia</taxon>
        <taxon>Flavobacteriales</taxon>
        <taxon>Flavobacteriaceae</taxon>
        <taxon>Winogradskyella</taxon>
    </lineage>
</organism>
<evidence type="ECO:0000313" key="13">
    <source>
        <dbReference type="Proteomes" id="UP000611215"/>
    </source>
</evidence>
<dbReference type="Pfam" id="PF02518">
    <property type="entry name" value="HATPase_c"/>
    <property type="match status" value="1"/>
</dbReference>
<dbReference type="Pfam" id="PF12833">
    <property type="entry name" value="HTH_18"/>
    <property type="match status" value="1"/>
</dbReference>
<sequence>MRRIICFLCVLITLLIQQAYSQNFERISNKEGFNQNTVNAIAQDKYGFLWYATPNGLIRYDGYEFKTFSTQSKGEQTISSNNITYLFNDNDGILWIGTNVGVNIYVPWLERFFTVPINRNIDVNKIDSKNDGYVWVTSSKELIRCQLKDVNNGVFEVSDNVLDIKEETELKLNTFTFGQNASIFLGTTDGLKKVKYQSESPILKSELPAIDDFEFFKDKEITEIIKTDNIFWIGTTKGLYSSNLDSNANYLIKKIKVPNEDSTFYVNSLFKDNDNAIWIGTIGDGLFKFNPILNSFKSFNYDPKNKNSISSHQINAVYQDSFNVLWIGTAQGGINKLDLFQKPFYSYSNNPYEKFSIGDNLITSILEDNTGKIWVSGYNKNLFRSKDVVNESNIDKIQFEDLQSQLPIENNDVIRCIYQDQQNYIWFGTDKKVMVYNPRRKDFKAVQFLSKGDNIPLFLTRKIEQINDTEFVLAGNRIIVIQNPWNTIDASSQPEIPIKSTLEISAGKVQSFLQDSNSQLWFGTDNGLLQSTYVDGKIEVVREYRKNKEGSRKLSYNSVFTLYEDAKKNLWIGTFGGGLNKLTLDKDSNPLKMEYFRKNDILPDDVIYGILPEANSDNLWISTDMGLVRFNTVSNKVNVFDVSDRLIQNNFRQSAYTLGASGYMYFGGLNGLTIFDPQKIALNRQSPRVLITSLLINNKRVKIGEKFNDITILEKAISETDTVTISKSQRIISFNLVAEHTSAPAKNKIAYKLEGFNKDWVETDEGKSAVTYTNLSDGTYTLKIKSANGDGIWSDSTKSLTLVVLPLWYQTWWSYTLLVLIFLGIGVGIVFYFVQHEKLKQKLIYEQLDKDRMEVINQGKFKYFTNLSHEFRTPLTLISGPLDRVIENNTNPESERFLTIIKRNTHRLLSLIDQLITFRQAEQGYLNLNYTKSTLGDFLYPTTEAFENYALEKNINFHYKISSPNEEIVIDVEKLERILFNLLSNAFKNTPIQGTISIDASIIFDDDVKKIKIDVIDTGKGIPKESLNNIFERFYQLGNQDGNVSGGGIGLSFCKSLVELFNGSISVKSKPNKKTRFRVIIPSSTIEDVDIEDSDSKKSFIKNWVPLQGNTIEASKSRKNGEKQHNVLVVENELDIQEFLNNALSDKYNITIANNGVEALEEIKKTEFSTVISDVMMPEMDGFELCKRIKANPETCQLPVLLLTALGDNVDLIKGLEFGADEYISKPFSLKHLELRLKKLIENNVRIKDYFSKNSLPPKDKKELGFSKRDLEFLENITEIIEKNLSNSNFGVEELSTEAGLSSSHFYRKLKQLTGQVPNAYIRNFRLQRAAELLDSNSGFNVAEVMYQIGIESNSYFSTSFKKLHGMSPSEYSKRQK</sequence>
<dbReference type="EC" id="2.7.13.3" evidence="2"/>
<dbReference type="Pfam" id="PF07495">
    <property type="entry name" value="Y_Y_Y"/>
    <property type="match status" value="1"/>
</dbReference>
<dbReference type="Gene3D" id="1.10.10.60">
    <property type="entry name" value="Homeodomain-like"/>
    <property type="match status" value="2"/>
</dbReference>
<evidence type="ECO:0000259" key="10">
    <source>
        <dbReference type="PROSITE" id="PS50109"/>
    </source>
</evidence>
<dbReference type="SUPFAM" id="SSF47384">
    <property type="entry name" value="Homodimeric domain of signal transducing histidine kinase"/>
    <property type="match status" value="1"/>
</dbReference>
<keyword evidence="13" id="KW-1185">Reference proteome</keyword>
<evidence type="ECO:0000256" key="8">
    <source>
        <dbReference type="SAM" id="SignalP"/>
    </source>
</evidence>
<protein>
    <recommendedName>
        <fullName evidence="2">histidine kinase</fullName>
        <ecNumber evidence="2">2.7.13.3</ecNumber>
    </recommendedName>
</protein>
<keyword evidence="3 6" id="KW-0597">Phosphoprotein</keyword>
<dbReference type="InterPro" id="IPR001789">
    <property type="entry name" value="Sig_transdc_resp-reg_receiver"/>
</dbReference>
<name>A0ABS0EE75_9FLAO</name>
<dbReference type="PROSITE" id="PS01124">
    <property type="entry name" value="HTH_ARAC_FAMILY_2"/>
    <property type="match status" value="1"/>
</dbReference>
<dbReference type="Gene3D" id="1.10.287.130">
    <property type="match status" value="1"/>
</dbReference>
<dbReference type="InterPro" id="IPR018060">
    <property type="entry name" value="HTH_AraC"/>
</dbReference>
<dbReference type="SMART" id="SM00387">
    <property type="entry name" value="HATPase_c"/>
    <property type="match status" value="1"/>
</dbReference>
<dbReference type="Pfam" id="PF07494">
    <property type="entry name" value="Reg_prop"/>
    <property type="match status" value="6"/>
</dbReference>
<keyword evidence="7" id="KW-0812">Transmembrane</keyword>
<comment type="catalytic activity">
    <reaction evidence="1">
        <text>ATP + protein L-histidine = ADP + protein N-phospho-L-histidine.</text>
        <dbReference type="EC" id="2.7.13.3"/>
    </reaction>
</comment>
<evidence type="ECO:0000256" key="1">
    <source>
        <dbReference type="ARBA" id="ARBA00000085"/>
    </source>
</evidence>
<dbReference type="InterPro" id="IPR013783">
    <property type="entry name" value="Ig-like_fold"/>
</dbReference>
<dbReference type="InterPro" id="IPR004358">
    <property type="entry name" value="Sig_transdc_His_kin-like_C"/>
</dbReference>
<dbReference type="InterPro" id="IPR003661">
    <property type="entry name" value="HisK_dim/P_dom"/>
</dbReference>
<evidence type="ECO:0000256" key="3">
    <source>
        <dbReference type="ARBA" id="ARBA00022553"/>
    </source>
</evidence>
<evidence type="ECO:0000259" key="11">
    <source>
        <dbReference type="PROSITE" id="PS50110"/>
    </source>
</evidence>
<dbReference type="Pfam" id="PF00512">
    <property type="entry name" value="HisKA"/>
    <property type="match status" value="1"/>
</dbReference>
<feature type="domain" description="Response regulatory" evidence="11">
    <location>
        <begin position="1126"/>
        <end position="1241"/>
    </location>
</feature>
<evidence type="ECO:0000256" key="5">
    <source>
        <dbReference type="ARBA" id="ARBA00023163"/>
    </source>
</evidence>
<reference evidence="12 13" key="1">
    <citation type="submission" date="2020-11" db="EMBL/GenBank/DDBJ databases">
        <title>Winogradskyella marina sp. nov., isolated from marine sediment.</title>
        <authorList>
            <person name="Bo J."/>
            <person name="Wang S."/>
            <person name="Song X."/>
            <person name="Du Z."/>
        </authorList>
    </citation>
    <scope>NUCLEOTIDE SEQUENCE [LARGE SCALE GENOMIC DNA]</scope>
    <source>
        <strain evidence="12 13">F6397</strain>
    </source>
</reference>
<feature type="modified residue" description="4-aspartylphosphate" evidence="6">
    <location>
        <position position="1174"/>
    </location>
</feature>
<dbReference type="SMART" id="SM00448">
    <property type="entry name" value="REC"/>
    <property type="match status" value="1"/>
</dbReference>
<dbReference type="Gene3D" id="2.60.40.10">
    <property type="entry name" value="Immunoglobulins"/>
    <property type="match status" value="1"/>
</dbReference>
<evidence type="ECO:0000256" key="4">
    <source>
        <dbReference type="ARBA" id="ARBA00023015"/>
    </source>
</evidence>
<dbReference type="SUPFAM" id="SSF46689">
    <property type="entry name" value="Homeodomain-like"/>
    <property type="match status" value="1"/>
</dbReference>
<dbReference type="InterPro" id="IPR036097">
    <property type="entry name" value="HisK_dim/P_sf"/>
</dbReference>
<dbReference type="Gene3D" id="3.30.565.10">
    <property type="entry name" value="Histidine kinase-like ATPase, C-terminal domain"/>
    <property type="match status" value="1"/>
</dbReference>
<feature type="transmembrane region" description="Helical" evidence="7">
    <location>
        <begin position="812"/>
        <end position="834"/>
    </location>
</feature>
<feature type="chain" id="PRO_5046781632" description="histidine kinase" evidence="8">
    <location>
        <begin position="22"/>
        <end position="1377"/>
    </location>
</feature>
<evidence type="ECO:0000313" key="12">
    <source>
        <dbReference type="EMBL" id="MBF8148760.1"/>
    </source>
</evidence>